<dbReference type="Proteomes" id="UP000234865">
    <property type="component" value="Unassembled WGS sequence"/>
</dbReference>
<evidence type="ECO:0000313" key="6">
    <source>
        <dbReference type="EMBL" id="KSU13602.1"/>
    </source>
</evidence>
<dbReference type="RefSeq" id="WP_015426613.1">
    <property type="nucleotide sequence ID" value="NZ_BAABQR010000005.1"/>
</dbReference>
<protein>
    <recommendedName>
        <fullName evidence="16">Tandem five-TM protein</fullName>
    </recommendedName>
</protein>
<evidence type="ECO:0000313" key="13">
    <source>
        <dbReference type="Proteomes" id="UP000192067"/>
    </source>
</evidence>
<dbReference type="EMBL" id="PKRZ01000002">
    <property type="protein sequence ID" value="PLW59128.1"/>
    <property type="molecule type" value="Genomic_DNA"/>
</dbReference>
<evidence type="ECO:0000313" key="7">
    <source>
        <dbReference type="EMBL" id="KSU28072.1"/>
    </source>
</evidence>
<reference evidence="4 9" key="1">
    <citation type="submission" date="2015-01" db="EMBL/GenBank/DDBJ databases">
        <title>Lactococcus lactis subsp.lactis JCM 5805 whole genome shotgun sequence.</title>
        <authorList>
            <person name="Fujii T."/>
            <person name="Tomita Y."/>
            <person name="Ikushima S."/>
            <person name="Fujiwara D."/>
        </authorList>
    </citation>
    <scope>NUCLEOTIDE SEQUENCE [LARGE SCALE GENOMIC DNA]</scope>
    <source>
        <strain evidence="4 9">JCM 5805</strain>
    </source>
</reference>
<keyword evidence="1" id="KW-1133">Transmembrane helix</keyword>
<dbReference type="Proteomes" id="UP000192095">
    <property type="component" value="Chromosome"/>
</dbReference>
<reference evidence="3" key="7">
    <citation type="submission" date="2023-07" db="EMBL/GenBank/DDBJ databases">
        <authorList>
            <person name="McDonnell B."/>
        </authorList>
    </citation>
    <scope>NUCLEOTIDE SEQUENCE</scope>
    <source>
        <strain evidence="3">UC06</strain>
    </source>
</reference>
<evidence type="ECO:0000313" key="10">
    <source>
        <dbReference type="Proteomes" id="UP000052991"/>
    </source>
</evidence>
<evidence type="ECO:0000313" key="4">
    <source>
        <dbReference type="EMBL" id="GAM80700.1"/>
    </source>
</evidence>
<keyword evidence="1" id="KW-0812">Transmembrane</keyword>
<dbReference type="Proteomes" id="UP000053058">
    <property type="component" value="Unassembled WGS sequence"/>
</dbReference>
<dbReference type="EMBL" id="LKLP01000027">
    <property type="protein sequence ID" value="KSU13602.1"/>
    <property type="molecule type" value="Genomic_DNA"/>
</dbReference>
<dbReference type="EMBL" id="CP015902">
    <property type="protein sequence ID" value="ARE21055.1"/>
    <property type="molecule type" value="Genomic_DNA"/>
</dbReference>
<proteinExistence type="predicted"/>
<dbReference type="Proteomes" id="UP000192067">
    <property type="component" value="Chromosome"/>
</dbReference>
<keyword evidence="1" id="KW-0472">Membrane</keyword>
<evidence type="ECO:0000313" key="11">
    <source>
        <dbReference type="Proteomes" id="UP000053058"/>
    </source>
</evidence>
<reference evidence="8" key="4">
    <citation type="submission" date="2016-08" db="EMBL/GenBank/DDBJ databases">
        <title>Genome-wide comparison reveals a probiotic strain Lactococcus lactis WFLU12 isolated from the gastrointestinal tract of olive flounder (Paralichythys olivaceus) harboring genes supporting probiotic action.</title>
        <authorList>
            <person name="Nguyen T.L."/>
        </authorList>
    </citation>
    <scope>NUCLEOTIDE SEQUENCE</scope>
    <source>
        <strain evidence="8">WFLU12</strain>
    </source>
</reference>
<dbReference type="Proteomes" id="UP000054230">
    <property type="component" value="Unassembled WGS sequence"/>
</dbReference>
<dbReference type="Proteomes" id="UP000031847">
    <property type="component" value="Unassembled WGS sequence"/>
</dbReference>
<evidence type="ECO:0000313" key="14">
    <source>
        <dbReference type="Proteomes" id="UP000192095"/>
    </source>
</evidence>
<evidence type="ECO:0000313" key="15">
    <source>
        <dbReference type="Proteomes" id="UP000234865"/>
    </source>
</evidence>
<accession>A0A0A7T0F1</accession>
<dbReference type="EMBL" id="CP015904">
    <property type="protein sequence ID" value="ARE13691.1"/>
    <property type="molecule type" value="Genomic_DNA"/>
</dbReference>
<dbReference type="PATRIC" id="fig|1360.102.peg.2756"/>
<dbReference type="EMBL" id="BBSI01000029">
    <property type="protein sequence ID" value="GAM80700.1"/>
    <property type="molecule type" value="Genomic_DNA"/>
</dbReference>
<reference evidence="5" key="6">
    <citation type="journal article" date="2017" name="Genome Announc.">
        <title>Draft Genome Sequences of 24 Lactococcus lactis Strains.</title>
        <authorList>
            <person name="Backus L."/>
            <person name="Wels M."/>
            <person name="Boekhorst J."/>
            <person name="Dijkstra A.R."/>
            <person name="Beerthuyzen M."/>
            <person name="Kelly W.J."/>
            <person name="Siezen R.J."/>
            <person name="van Hijum S.A."/>
            <person name="Bachmann H."/>
        </authorList>
    </citation>
    <scope>NUCLEOTIDE SEQUENCE</scope>
    <source>
        <strain evidence="5">KF282</strain>
        <strain evidence="6">LMG8520</strain>
        <strain evidence="7">N42</strain>
    </source>
</reference>
<dbReference type="AlphaFoldDB" id="A0A0A7T0F1"/>
<dbReference type="EMBL" id="LKLN01000081">
    <property type="protein sequence ID" value="KSU02441.1"/>
    <property type="molecule type" value="Genomic_DNA"/>
</dbReference>
<evidence type="ECO:0000256" key="1">
    <source>
        <dbReference type="SAM" id="Phobius"/>
    </source>
</evidence>
<evidence type="ECO:0008006" key="16">
    <source>
        <dbReference type="Google" id="ProtNLM"/>
    </source>
</evidence>
<feature type="transmembrane region" description="Helical" evidence="1">
    <location>
        <begin position="36"/>
        <end position="58"/>
    </location>
</feature>
<feature type="transmembrane region" description="Helical" evidence="1">
    <location>
        <begin position="12"/>
        <end position="30"/>
    </location>
</feature>
<evidence type="ECO:0000313" key="9">
    <source>
        <dbReference type="Proteomes" id="UP000031847"/>
    </source>
</evidence>
<evidence type="ECO:0000313" key="12">
    <source>
        <dbReference type="Proteomes" id="UP000054230"/>
    </source>
</evidence>
<reference evidence="15" key="3">
    <citation type="submission" date="2016-08" db="EMBL/GenBank/DDBJ databases">
        <title>Comparative genomics of Lactococcus lactis strain WFLU12 isolated from the gastrointestinal tract of wild olive flounder (Paralichythys olivaceus).</title>
        <authorList>
            <person name="Nguyen T.L."/>
            <person name="Kim D.-H."/>
        </authorList>
    </citation>
    <scope>NUCLEOTIDE SEQUENCE [LARGE SCALE GENOMIC DNA]</scope>
    <source>
        <strain evidence="15">WFLU12</strain>
    </source>
</reference>
<organism evidence="5 11">
    <name type="scientific">Lactococcus lactis subsp. lactis</name>
    <name type="common">Streptococcus lactis</name>
    <dbReference type="NCBI Taxonomy" id="1360"/>
    <lineage>
        <taxon>Bacteria</taxon>
        <taxon>Bacillati</taxon>
        <taxon>Bacillota</taxon>
        <taxon>Bacilli</taxon>
        <taxon>Lactobacillales</taxon>
        <taxon>Streptococcaceae</taxon>
        <taxon>Lactococcus</taxon>
    </lineage>
</organism>
<name>A0A0A7T0F1_LACLL</name>
<reference evidence="10 11" key="2">
    <citation type="submission" date="2015-10" db="EMBL/GenBank/DDBJ databases">
        <title>Draft Genome Sequences of 11 Lactococcus lactis subspecies cremoris strains.</title>
        <authorList>
            <person name="Wels M."/>
            <person name="Backus L."/>
            <person name="Boekhorst J."/>
            <person name="Dijkstra A."/>
            <person name="Beerthuizen M."/>
            <person name="Kelly W."/>
            <person name="Siezen R."/>
            <person name="Bachmann H."/>
            <person name="Van Hijum S."/>
        </authorList>
    </citation>
    <scope>NUCLEOTIDE SEQUENCE [LARGE SCALE GENOMIC DNA]</scope>
    <source>
        <strain evidence="11">KF282</strain>
        <strain evidence="12">LMG8520</strain>
        <strain evidence="10">N42</strain>
    </source>
</reference>
<reference evidence="13 14" key="5">
    <citation type="journal article" date="2017" name="BMC Genomics">
        <title>Comparative and functional genomics of the Lactococcus lactis taxon; insights into evolution and niche adaptation.</title>
        <authorList>
            <person name="Kelleher P."/>
            <person name="Bottacini F."/>
            <person name="Mahony J."/>
            <person name="Kilcawley K.N."/>
            <person name="van Sinderen D."/>
        </authorList>
    </citation>
    <scope>NUCLEOTIDE SEQUENCE [LARGE SCALE GENOMIC DNA]</scope>
    <source>
        <strain evidence="3 14">UC06</strain>
        <strain evidence="2 13">UC11</strain>
    </source>
</reference>
<gene>
    <name evidence="8" type="ORF">CYU10_002544</name>
    <name evidence="4" type="ORF">JCM5805K_1815</name>
    <name evidence="5" type="ORF">KF282_2352</name>
    <name evidence="3" type="ORF">LLUC06_1510</name>
    <name evidence="2" type="ORF">LLUC11_1359</name>
    <name evidence="6" type="ORF">LMG8520_0518</name>
    <name evidence="7" type="ORF">N42_0713</name>
</gene>
<evidence type="ECO:0000313" key="3">
    <source>
        <dbReference type="EMBL" id="ARE21055.1"/>
    </source>
</evidence>
<dbReference type="Proteomes" id="UP000052991">
    <property type="component" value="Unassembled WGS sequence"/>
</dbReference>
<evidence type="ECO:0000313" key="2">
    <source>
        <dbReference type="EMBL" id="ARE13691.1"/>
    </source>
</evidence>
<evidence type="ECO:0000313" key="5">
    <source>
        <dbReference type="EMBL" id="KSU02441.1"/>
    </source>
</evidence>
<sequence length="62" mass="6993">MKNDLKIPTPVMALQVILSALAGAATKLYLQNFGWLIQLIAFIIIFVVVYLIVGMIYLRLKK</sequence>
<evidence type="ECO:0000313" key="8">
    <source>
        <dbReference type="EMBL" id="PLW59128.1"/>
    </source>
</evidence>
<dbReference type="EMBL" id="LKLW01000062">
    <property type="protein sequence ID" value="KSU28072.1"/>
    <property type="molecule type" value="Genomic_DNA"/>
</dbReference>